<dbReference type="EMBL" id="LYXU01000003">
    <property type="protein sequence ID" value="OBS21803.1"/>
    <property type="molecule type" value="Genomic_DNA"/>
</dbReference>
<dbReference type="PROSITE" id="PS51873">
    <property type="entry name" value="TRIAD"/>
    <property type="match status" value="1"/>
</dbReference>
<feature type="compositionally biased region" description="Polar residues" evidence="10">
    <location>
        <begin position="632"/>
        <end position="646"/>
    </location>
</feature>
<dbReference type="GO" id="GO:0140662">
    <property type="term" value="F:ATP-dependent protein folding chaperone"/>
    <property type="evidence" value="ECO:0007669"/>
    <property type="project" value="InterPro"/>
</dbReference>
<keyword evidence="1" id="KW-0808">Transferase</keyword>
<dbReference type="CDD" id="cd20336">
    <property type="entry name" value="Rcat_RBR"/>
    <property type="match status" value="1"/>
</dbReference>
<dbReference type="GO" id="GO:0016740">
    <property type="term" value="F:transferase activity"/>
    <property type="evidence" value="ECO:0007669"/>
    <property type="project" value="UniProtKB-KW"/>
</dbReference>
<dbReference type="Pfam" id="PF00012">
    <property type="entry name" value="HSP70"/>
    <property type="match status" value="1"/>
</dbReference>
<keyword evidence="7" id="KW-0862">Zinc</keyword>
<dbReference type="InterPro" id="IPR002867">
    <property type="entry name" value="IBR_dom"/>
</dbReference>
<feature type="domain" description="RING-type" evidence="12">
    <location>
        <begin position="980"/>
        <end position="1290"/>
    </location>
</feature>
<keyword evidence="2" id="KW-0479">Metal-binding</keyword>
<dbReference type="STRING" id="36050.A0A1B8AMM9"/>
<dbReference type="OMA" id="YETIAMR"/>
<gene>
    <name evidence="13" type="ORF">FPOA_08139</name>
</gene>
<dbReference type="InterPro" id="IPR043129">
    <property type="entry name" value="ATPase_NBD"/>
</dbReference>
<dbReference type="SUPFAM" id="SSF53067">
    <property type="entry name" value="Actin-like ATPase domain"/>
    <property type="match status" value="2"/>
</dbReference>
<feature type="region of interest" description="Disordered" evidence="10">
    <location>
        <begin position="787"/>
        <end position="821"/>
    </location>
</feature>
<dbReference type="InterPro" id="IPR013126">
    <property type="entry name" value="Hsp_70_fam"/>
</dbReference>
<dbReference type="SMART" id="SM00647">
    <property type="entry name" value="IBR"/>
    <property type="match status" value="2"/>
</dbReference>
<organism evidence="13 14">
    <name type="scientific">Fusarium poae</name>
    <dbReference type="NCBI Taxonomy" id="36050"/>
    <lineage>
        <taxon>Eukaryota</taxon>
        <taxon>Fungi</taxon>
        <taxon>Dikarya</taxon>
        <taxon>Ascomycota</taxon>
        <taxon>Pezizomycotina</taxon>
        <taxon>Sordariomycetes</taxon>
        <taxon>Hypocreomycetidae</taxon>
        <taxon>Hypocreales</taxon>
        <taxon>Nectriaceae</taxon>
        <taxon>Fusarium</taxon>
    </lineage>
</organism>
<feature type="region of interest" description="Disordered" evidence="10">
    <location>
        <begin position="888"/>
        <end position="917"/>
    </location>
</feature>
<evidence type="ECO:0000256" key="8">
    <source>
        <dbReference type="ARBA" id="ARBA00022840"/>
    </source>
</evidence>
<evidence type="ECO:0000256" key="4">
    <source>
        <dbReference type="ARBA" id="ARBA00022741"/>
    </source>
</evidence>
<feature type="region of interest" description="Disordered" evidence="10">
    <location>
        <begin position="632"/>
        <end position="724"/>
    </location>
</feature>
<accession>A0A1B8AMM9</accession>
<protein>
    <recommendedName>
        <fullName evidence="15">RING-type domain-containing protein</fullName>
    </recommendedName>
</protein>
<evidence type="ECO:0000256" key="5">
    <source>
        <dbReference type="ARBA" id="ARBA00022771"/>
    </source>
</evidence>
<dbReference type="Gene3D" id="3.90.640.10">
    <property type="entry name" value="Actin, Chain A, domain 4"/>
    <property type="match status" value="1"/>
</dbReference>
<dbReference type="PRINTS" id="PR00301">
    <property type="entry name" value="HEATSHOCK70"/>
</dbReference>
<evidence type="ECO:0000256" key="1">
    <source>
        <dbReference type="ARBA" id="ARBA00022679"/>
    </source>
</evidence>
<keyword evidence="8" id="KW-0067">ATP-binding</keyword>
<keyword evidence="4" id="KW-0547">Nucleotide-binding</keyword>
<evidence type="ECO:0000256" key="2">
    <source>
        <dbReference type="ARBA" id="ARBA00022723"/>
    </source>
</evidence>
<feature type="compositionally biased region" description="Basic and acidic residues" evidence="10">
    <location>
        <begin position="1162"/>
        <end position="1215"/>
    </location>
</feature>
<feature type="domain" description="RING-type" evidence="11">
    <location>
        <begin position="984"/>
        <end position="1038"/>
    </location>
</feature>
<dbReference type="InterPro" id="IPR001841">
    <property type="entry name" value="Znf_RING"/>
</dbReference>
<sequence length="1290" mass="144288">MDFDKLKITDRKIIVGIDFGTTYSGVAWAESRNPTRRTCITQWPVSTSNREGESSDKVPSKLRYNGDKIEWGFSIPITAPQDEVIEWFKLDLDPDLQAMSQSLSSDGARGGRNVDKLVTDFISQLGDHLLYTLREKLGDSIVNSTPLEFVVTVPAIWSDLAKDKTKKACQKASGLSASQQQVHLVSEPEAAAIYALHGLDPHGLKVGDTIVVVDAGGGTVDLISYTITGLKPILEVQEAAPGSGALCGSTFLNMRFAKYLRGKLGKEEGFDEEVMAEAMEVFEKKVKRQFTLNTAPDETYNIPVAGLANNKTLGISRGRFALKASDLKTIFEPVVLEVIRLVKDQITASNVPVRAILLVGGFGASSYLKERLRISVDDSIQIMQPPNAWQAIVQGAVLKGLANAAPELAVVRVKNRKARKHYGTEWRARWDDKIHSHLKSNRTWCGLDGCYKVLAMEWFITRGSEVSENEPYFTSFVWTGPVSSGRIRKIKMTIYNDQLPRDAPVARDDNVKILSHVEADVSHIPENQLSRRQGSDGQWYYELNCKIEAVYLSASTTYTLLYNGQRYNTLPISKLLYAMLRSLKNKASNVWQKRKASRTTSISTPPPELQISSSALAESEVDAEAVIVHNDINNNHTTGNPPSYQDNPYPLPPNSIPSTIWTHLEHEQQPRRQPSYPLPPTSVPSTVSTLSNYQPNQDHPTAQGHIEDPLEPDPDPYTSRYVPYTDANPLKNNMFARQAGIYGRVNPDIMGGFGDDDESVWLVDDEETDQEQHRNSQNLLTPFESTSQLALWSSGSPSSHNSQTHLQQPGAPPAPAPAPAHFAQPTFHYQRPSFLDNDDDLVFGLSPDMVTTSGTTSNQNEELTPQSGYAPISASILDLTSLGVNDDYTEPLDARDHTGWPSKSPRTTTATAGPSSSTNTYVDLFEQQDNDMTIAYLLQLEQLETDVANEFSFGQRYQQSADSTDVIVTHQRTARSTVTGDLECVVCASTKHVDAFPRFSIAATCTHPPSTCLDCIQLSIESDLSSKLWTEIRCPECRELLEYADIQRYANKQTFTKYETIAMRAAMSEADNFVWCTSGCGSGQIHESGSAQPIVTCLHCSHRSCFHHDVAWHETLSCDEYDQLLADPENFRSHLELENERWSDAQQAQLESDRAMAQGLLTEDRAEMKRREDRAEMKRREDRARQEREDRARQEREDRARQEREDRARQEREQAQKAAKLARQIAARRKKEEAQSNATVSRTTRPCAGCGWAIEKNKGCSHMTCIKCRYEFCWACDQPYTRGHNNYCRG</sequence>
<evidence type="ECO:0000259" key="12">
    <source>
        <dbReference type="PROSITE" id="PS51873"/>
    </source>
</evidence>
<dbReference type="GO" id="GO:0005524">
    <property type="term" value="F:ATP binding"/>
    <property type="evidence" value="ECO:0007669"/>
    <property type="project" value="UniProtKB-KW"/>
</dbReference>
<evidence type="ECO:0000259" key="11">
    <source>
        <dbReference type="PROSITE" id="PS50089"/>
    </source>
</evidence>
<dbReference type="Gene3D" id="1.20.120.1750">
    <property type="match status" value="1"/>
</dbReference>
<proteinExistence type="predicted"/>
<dbReference type="Gene3D" id="3.30.420.40">
    <property type="match status" value="2"/>
</dbReference>
<feature type="region of interest" description="Disordered" evidence="10">
    <location>
        <begin position="1158"/>
        <end position="1220"/>
    </location>
</feature>
<evidence type="ECO:0000256" key="10">
    <source>
        <dbReference type="SAM" id="MobiDB-lite"/>
    </source>
</evidence>
<evidence type="ECO:0000313" key="13">
    <source>
        <dbReference type="EMBL" id="OBS21803.1"/>
    </source>
</evidence>
<dbReference type="PROSITE" id="PS50089">
    <property type="entry name" value="ZF_RING_2"/>
    <property type="match status" value="1"/>
</dbReference>
<dbReference type="PANTHER" id="PTHR14187">
    <property type="entry name" value="ALPHA KINASE/ELONGATION FACTOR 2 KINASE"/>
    <property type="match status" value="1"/>
</dbReference>
<keyword evidence="5 9" id="KW-0863">Zinc-finger</keyword>
<dbReference type="InterPro" id="IPR044066">
    <property type="entry name" value="TRIAD_supradom"/>
</dbReference>
<dbReference type="CDD" id="cd10170">
    <property type="entry name" value="ASKHA_NBD_HSP70"/>
    <property type="match status" value="1"/>
</dbReference>
<dbReference type="PANTHER" id="PTHR14187:SF82">
    <property type="entry name" value="FAMILY CHAPERONE, PUTATIVE (AFU_ORTHOLOGUE AFUA_7G08575)-RELATED"/>
    <property type="match status" value="1"/>
</dbReference>
<evidence type="ECO:0000256" key="3">
    <source>
        <dbReference type="ARBA" id="ARBA00022737"/>
    </source>
</evidence>
<feature type="compositionally biased region" description="Polar residues" evidence="10">
    <location>
        <begin position="787"/>
        <end position="807"/>
    </location>
</feature>
<dbReference type="Pfam" id="PF22191">
    <property type="entry name" value="IBR_1"/>
    <property type="match status" value="1"/>
</dbReference>
<keyword evidence="3" id="KW-0677">Repeat</keyword>
<dbReference type="CDD" id="cd20335">
    <property type="entry name" value="BRcat_RBR"/>
    <property type="match status" value="1"/>
</dbReference>
<dbReference type="Proteomes" id="UP000091967">
    <property type="component" value="Unassembled WGS sequence"/>
</dbReference>
<reference evidence="13 14" key="1">
    <citation type="submission" date="2016-06" db="EMBL/GenBank/DDBJ databases">
        <title>Living apart together: crosstalk between the core and supernumerary genomes in a fungal plant pathogen.</title>
        <authorList>
            <person name="Vanheule A."/>
            <person name="Audenaert K."/>
            <person name="Warris S."/>
            <person name="Van De Geest H."/>
            <person name="Schijlen E."/>
            <person name="Hofte M."/>
            <person name="De Saeger S."/>
            <person name="Haesaert G."/>
            <person name="Waalwijk C."/>
            <person name="Van Der Lee T."/>
        </authorList>
    </citation>
    <scope>NUCLEOTIDE SEQUENCE [LARGE SCALE GENOMIC DNA]</scope>
    <source>
        <strain evidence="13 14">2516</strain>
    </source>
</reference>
<evidence type="ECO:0000313" key="14">
    <source>
        <dbReference type="Proteomes" id="UP000091967"/>
    </source>
</evidence>
<keyword evidence="14" id="KW-1185">Reference proteome</keyword>
<dbReference type="Gene3D" id="3.30.40.10">
    <property type="entry name" value="Zinc/RING finger domain, C3HC4 (zinc finger)"/>
    <property type="match status" value="1"/>
</dbReference>
<comment type="caution">
    <text evidence="13">The sequence shown here is derived from an EMBL/GenBank/DDBJ whole genome shotgun (WGS) entry which is preliminary data.</text>
</comment>
<name>A0A1B8AMM9_FUSPO</name>
<dbReference type="GO" id="GO:0008270">
    <property type="term" value="F:zinc ion binding"/>
    <property type="evidence" value="ECO:0007669"/>
    <property type="project" value="UniProtKB-KW"/>
</dbReference>
<evidence type="ECO:0000256" key="9">
    <source>
        <dbReference type="PROSITE-ProRule" id="PRU00175"/>
    </source>
</evidence>
<evidence type="ECO:0000256" key="7">
    <source>
        <dbReference type="ARBA" id="ARBA00022833"/>
    </source>
</evidence>
<dbReference type="CDD" id="cd22249">
    <property type="entry name" value="UDM1_RNF168_RNF169-like"/>
    <property type="match status" value="1"/>
</dbReference>
<evidence type="ECO:0008006" key="15">
    <source>
        <dbReference type="Google" id="ProtNLM"/>
    </source>
</evidence>
<dbReference type="SUPFAM" id="SSF57850">
    <property type="entry name" value="RING/U-box"/>
    <property type="match status" value="3"/>
</dbReference>
<dbReference type="InterPro" id="IPR013083">
    <property type="entry name" value="Znf_RING/FYVE/PHD"/>
</dbReference>
<keyword evidence="6" id="KW-0833">Ubl conjugation pathway</keyword>
<feature type="compositionally biased region" description="Low complexity" evidence="10">
    <location>
        <begin position="904"/>
        <end position="917"/>
    </location>
</feature>
<evidence type="ECO:0000256" key="6">
    <source>
        <dbReference type="ARBA" id="ARBA00022786"/>
    </source>
</evidence>
<dbReference type="Pfam" id="PF01485">
    <property type="entry name" value="IBR"/>
    <property type="match status" value="1"/>
</dbReference>